<feature type="chain" id="PRO_5029946713" description="NAD(P)(+)--arginine ADP-ribosyltransferase" evidence="10">
    <location>
        <begin position="19"/>
        <end position="260"/>
    </location>
</feature>
<dbReference type="GO" id="GO:0016779">
    <property type="term" value="F:nucleotidyltransferase activity"/>
    <property type="evidence" value="ECO:0007669"/>
    <property type="project" value="UniProtKB-KW"/>
</dbReference>
<dbReference type="AlphaFoldDB" id="A0A7L0ERP3"/>
<keyword evidence="12" id="KW-1185">Reference proteome</keyword>
<sequence>MELLVLGLVLLARNLVTGRPECPQDHTTIKEVPLDMAPNSFDDQYEGCSRAMEDELEELNHTEFANNSVYARTWTLATKEWQKRQNLIPQTLRSEQAIALLAYTLHCPLYKEFNAAVCQAWRSREEYLNHFNYKSLHFLLSETLWALMDTPQHCHQVFQGVRGTRFITQPGKLVRFGEFTSTTLWKEEALSYGQDTFFSVKTCRGVPIRDLSFNRSKEEILIPPFEIFQVTSIKQRRSTVFIELNHKAANSNCNCEFVNG</sequence>
<comment type="similarity">
    <text evidence="1 10">Belongs to the Arg-specific ADP-ribosyltransferase family.</text>
</comment>
<keyword evidence="3 10" id="KW-0808">Transferase</keyword>
<evidence type="ECO:0000256" key="3">
    <source>
        <dbReference type="ARBA" id="ARBA00022679"/>
    </source>
</evidence>
<reference evidence="11 12" key="1">
    <citation type="submission" date="2019-09" db="EMBL/GenBank/DDBJ databases">
        <title>Bird 10,000 Genomes (B10K) Project - Family phase.</title>
        <authorList>
            <person name="Zhang G."/>
        </authorList>
    </citation>
    <scope>NUCLEOTIDE SEQUENCE [LARGE SCALE GENOMIC DNA]</scope>
    <source>
        <strain evidence="11">B10K-DU-007-40</strain>
        <tissue evidence="11">Mixed tissue sample</tissue>
    </source>
</reference>
<keyword evidence="4" id="KW-0548">Nucleotidyltransferase</keyword>
<dbReference type="PROSITE" id="PS51996">
    <property type="entry name" value="TR_MART"/>
    <property type="match status" value="1"/>
</dbReference>
<feature type="non-terminal residue" evidence="11">
    <location>
        <position position="260"/>
    </location>
</feature>
<keyword evidence="8" id="KW-1015">Disulfide bond</keyword>
<organism evidence="11 12">
    <name type="scientific">Trogon melanurus</name>
    <name type="common">Black-tailed trogon</name>
    <dbReference type="NCBI Taxonomy" id="56311"/>
    <lineage>
        <taxon>Eukaryota</taxon>
        <taxon>Metazoa</taxon>
        <taxon>Chordata</taxon>
        <taxon>Craniata</taxon>
        <taxon>Vertebrata</taxon>
        <taxon>Euteleostomi</taxon>
        <taxon>Archelosauria</taxon>
        <taxon>Archosauria</taxon>
        <taxon>Dinosauria</taxon>
        <taxon>Saurischia</taxon>
        <taxon>Theropoda</taxon>
        <taxon>Coelurosauria</taxon>
        <taxon>Aves</taxon>
        <taxon>Neognathae</taxon>
        <taxon>Neoaves</taxon>
        <taxon>Telluraves</taxon>
        <taxon>Coraciimorphae</taxon>
        <taxon>Trogoniformes</taxon>
        <taxon>Trogonidae</taxon>
        <taxon>Trogon</taxon>
    </lineage>
</organism>
<dbReference type="GO" id="GO:0106274">
    <property type="term" value="F:NAD+-protein-arginine ADP-ribosyltransferase activity"/>
    <property type="evidence" value="ECO:0007669"/>
    <property type="project" value="UniProtKB-EC"/>
</dbReference>
<dbReference type="InterPro" id="IPR050999">
    <property type="entry name" value="ADP-ribosyltransferase_ARG"/>
</dbReference>
<evidence type="ECO:0000313" key="11">
    <source>
        <dbReference type="EMBL" id="NXJ85876.1"/>
    </source>
</evidence>
<dbReference type="Pfam" id="PF01129">
    <property type="entry name" value="ART"/>
    <property type="match status" value="1"/>
</dbReference>
<keyword evidence="2 10" id="KW-0328">Glycosyltransferase</keyword>
<evidence type="ECO:0000313" key="12">
    <source>
        <dbReference type="Proteomes" id="UP000550660"/>
    </source>
</evidence>
<evidence type="ECO:0000256" key="1">
    <source>
        <dbReference type="ARBA" id="ARBA00009558"/>
    </source>
</evidence>
<gene>
    <name evidence="11" type="primary">Madprt</name>
    <name evidence="11" type="ORF">TROMEL_R07130</name>
</gene>
<dbReference type="EMBL" id="VXAG01002469">
    <property type="protein sequence ID" value="NXJ85876.1"/>
    <property type="molecule type" value="Genomic_DNA"/>
</dbReference>
<feature type="signal peptide" evidence="10">
    <location>
        <begin position="1"/>
        <end position="18"/>
    </location>
</feature>
<feature type="non-terminal residue" evidence="11">
    <location>
        <position position="1"/>
    </location>
</feature>
<comment type="catalytic activity">
    <reaction evidence="9 10">
        <text>L-arginyl-[protein] + NAD(+) = N(omega)-(ADP-D-ribosyl)-L-arginyl-[protein] + nicotinamide + H(+)</text>
        <dbReference type="Rhea" id="RHEA:19149"/>
        <dbReference type="Rhea" id="RHEA-COMP:10532"/>
        <dbReference type="Rhea" id="RHEA-COMP:15087"/>
        <dbReference type="ChEBI" id="CHEBI:15378"/>
        <dbReference type="ChEBI" id="CHEBI:17154"/>
        <dbReference type="ChEBI" id="CHEBI:29965"/>
        <dbReference type="ChEBI" id="CHEBI:57540"/>
        <dbReference type="ChEBI" id="CHEBI:142554"/>
        <dbReference type="EC" id="2.4.2.31"/>
    </reaction>
</comment>
<dbReference type="FunFam" id="3.90.176.10:FF:000001">
    <property type="entry name" value="NAD(P)(+)--arginine ADP-ribosyltransferase"/>
    <property type="match status" value="1"/>
</dbReference>
<dbReference type="GO" id="GO:0046677">
    <property type="term" value="P:response to antibiotic"/>
    <property type="evidence" value="ECO:0007669"/>
    <property type="project" value="UniProtKB-ARBA"/>
</dbReference>
<dbReference type="Gene3D" id="3.90.176.10">
    <property type="entry name" value="Toxin ADP-ribosyltransferase, Chain A, domain 1"/>
    <property type="match status" value="1"/>
</dbReference>
<dbReference type="GO" id="GO:0005615">
    <property type="term" value="C:extracellular space"/>
    <property type="evidence" value="ECO:0007669"/>
    <property type="project" value="UniProtKB-ARBA"/>
</dbReference>
<evidence type="ECO:0000256" key="2">
    <source>
        <dbReference type="ARBA" id="ARBA00022676"/>
    </source>
</evidence>
<dbReference type="SUPFAM" id="SSF56399">
    <property type="entry name" value="ADP-ribosylation"/>
    <property type="match status" value="1"/>
</dbReference>
<evidence type="ECO:0000256" key="6">
    <source>
        <dbReference type="ARBA" id="ARBA00022857"/>
    </source>
</evidence>
<dbReference type="EC" id="2.4.2.31" evidence="10"/>
<proteinExistence type="inferred from homology"/>
<dbReference type="PANTHER" id="PTHR10339">
    <property type="entry name" value="ADP-RIBOSYLTRANSFERASE"/>
    <property type="match status" value="1"/>
</dbReference>
<dbReference type="OrthoDB" id="423533at2759"/>
<dbReference type="GO" id="GO:0003950">
    <property type="term" value="F:NAD+ poly-ADP-ribosyltransferase activity"/>
    <property type="evidence" value="ECO:0007669"/>
    <property type="project" value="UniProtKB-ARBA"/>
</dbReference>
<keyword evidence="7 10" id="KW-0520">NAD</keyword>
<dbReference type="Proteomes" id="UP000550660">
    <property type="component" value="Unassembled WGS sequence"/>
</dbReference>
<dbReference type="GO" id="GO:0044194">
    <property type="term" value="C:cytolytic granule"/>
    <property type="evidence" value="ECO:0007669"/>
    <property type="project" value="UniProtKB-ARBA"/>
</dbReference>
<evidence type="ECO:0000256" key="9">
    <source>
        <dbReference type="ARBA" id="ARBA00047597"/>
    </source>
</evidence>
<protein>
    <recommendedName>
        <fullName evidence="10">NAD(P)(+)--arginine ADP-ribosyltransferase</fullName>
        <ecNumber evidence="10">2.4.2.31</ecNumber>
    </recommendedName>
    <alternativeName>
        <fullName evidence="10">Mono(ADP-ribosyl)transferase</fullName>
    </alternativeName>
</protein>
<evidence type="ECO:0000256" key="7">
    <source>
        <dbReference type="ARBA" id="ARBA00023027"/>
    </source>
</evidence>
<name>A0A7L0ERP3_TROML</name>
<keyword evidence="6 10" id="KW-0521">NADP</keyword>
<comment type="caution">
    <text evidence="11">The sequence shown here is derived from an EMBL/GenBank/DDBJ whole genome shotgun (WGS) entry which is preliminary data.</text>
</comment>
<accession>A0A7L0ERP3</accession>
<dbReference type="PRINTS" id="PR00970">
    <property type="entry name" value="RIBTRNSFRASE"/>
</dbReference>
<keyword evidence="5 10" id="KW-0732">Signal</keyword>
<evidence type="ECO:0000256" key="4">
    <source>
        <dbReference type="ARBA" id="ARBA00022695"/>
    </source>
</evidence>
<dbReference type="PANTHER" id="PTHR10339:SF19">
    <property type="entry name" value="GPI-LINKED NAD(P)(+)--ARGININE ADP-RIBOSYLTRANSFERASE 1"/>
    <property type="match status" value="1"/>
</dbReference>
<evidence type="ECO:0000256" key="5">
    <source>
        <dbReference type="ARBA" id="ARBA00022729"/>
    </source>
</evidence>
<evidence type="ECO:0000256" key="10">
    <source>
        <dbReference type="RuleBase" id="RU361228"/>
    </source>
</evidence>
<evidence type="ECO:0000256" key="8">
    <source>
        <dbReference type="ARBA" id="ARBA00023157"/>
    </source>
</evidence>
<dbReference type="InterPro" id="IPR000768">
    <property type="entry name" value="ART"/>
</dbReference>